<dbReference type="Proteomes" id="UP000299102">
    <property type="component" value="Unassembled WGS sequence"/>
</dbReference>
<name>A0A4C1U2T6_EUMVA</name>
<keyword evidence="3" id="KW-1185">Reference proteome</keyword>
<feature type="region of interest" description="Disordered" evidence="1">
    <location>
        <begin position="1"/>
        <end position="82"/>
    </location>
</feature>
<comment type="caution">
    <text evidence="2">The sequence shown here is derived from an EMBL/GenBank/DDBJ whole genome shotgun (WGS) entry which is preliminary data.</text>
</comment>
<accession>A0A4C1U2T6</accession>
<dbReference type="EMBL" id="BGZK01000120">
    <property type="protein sequence ID" value="GBP20631.1"/>
    <property type="molecule type" value="Genomic_DNA"/>
</dbReference>
<gene>
    <name evidence="2" type="ORF">EVAR_93745_1</name>
</gene>
<sequence>MDETGRSKAAGVADEYTGVPEAPAQSYEKDAIEFHSERESESKSEKKMEKDNERDKGERFTLEIGPRPELVTRPKPGLKLKL</sequence>
<dbReference type="AlphaFoldDB" id="A0A4C1U2T6"/>
<protein>
    <submittedName>
        <fullName evidence="2">Uncharacterized protein</fullName>
    </submittedName>
</protein>
<evidence type="ECO:0000313" key="2">
    <source>
        <dbReference type="EMBL" id="GBP20631.1"/>
    </source>
</evidence>
<organism evidence="2 3">
    <name type="scientific">Eumeta variegata</name>
    <name type="common">Bagworm moth</name>
    <name type="synonym">Eumeta japonica</name>
    <dbReference type="NCBI Taxonomy" id="151549"/>
    <lineage>
        <taxon>Eukaryota</taxon>
        <taxon>Metazoa</taxon>
        <taxon>Ecdysozoa</taxon>
        <taxon>Arthropoda</taxon>
        <taxon>Hexapoda</taxon>
        <taxon>Insecta</taxon>
        <taxon>Pterygota</taxon>
        <taxon>Neoptera</taxon>
        <taxon>Endopterygota</taxon>
        <taxon>Lepidoptera</taxon>
        <taxon>Glossata</taxon>
        <taxon>Ditrysia</taxon>
        <taxon>Tineoidea</taxon>
        <taxon>Psychidae</taxon>
        <taxon>Oiketicinae</taxon>
        <taxon>Eumeta</taxon>
    </lineage>
</organism>
<evidence type="ECO:0000256" key="1">
    <source>
        <dbReference type="SAM" id="MobiDB-lite"/>
    </source>
</evidence>
<evidence type="ECO:0000313" key="3">
    <source>
        <dbReference type="Proteomes" id="UP000299102"/>
    </source>
</evidence>
<reference evidence="2 3" key="1">
    <citation type="journal article" date="2019" name="Commun. Biol.">
        <title>The bagworm genome reveals a unique fibroin gene that provides high tensile strength.</title>
        <authorList>
            <person name="Kono N."/>
            <person name="Nakamura H."/>
            <person name="Ohtoshi R."/>
            <person name="Tomita M."/>
            <person name="Numata K."/>
            <person name="Arakawa K."/>
        </authorList>
    </citation>
    <scope>NUCLEOTIDE SEQUENCE [LARGE SCALE GENOMIC DNA]</scope>
</reference>
<proteinExistence type="predicted"/>
<feature type="compositionally biased region" description="Basic and acidic residues" evidence="1">
    <location>
        <begin position="27"/>
        <end position="61"/>
    </location>
</feature>